<evidence type="ECO:0000313" key="8">
    <source>
        <dbReference type="Proteomes" id="UP000315700"/>
    </source>
</evidence>
<feature type="transmembrane region" description="Helical" evidence="6">
    <location>
        <begin position="69"/>
        <end position="87"/>
    </location>
</feature>
<evidence type="ECO:0000256" key="6">
    <source>
        <dbReference type="RuleBase" id="RU004379"/>
    </source>
</evidence>
<dbReference type="Proteomes" id="UP000315700">
    <property type="component" value="Chromosome"/>
</dbReference>
<feature type="transmembrane region" description="Helical" evidence="6">
    <location>
        <begin position="30"/>
        <end position="49"/>
    </location>
</feature>
<dbReference type="InParanoid" id="A0A517SDZ3"/>
<accession>A0A517SDZ3</accession>
<keyword evidence="4 6" id="KW-1133">Transmembrane helix</keyword>
<evidence type="ECO:0000256" key="1">
    <source>
        <dbReference type="ARBA" id="ARBA00004141"/>
    </source>
</evidence>
<gene>
    <name evidence="7" type="primary">yccA</name>
    <name evidence="7" type="ORF">Pan44_23600</name>
</gene>
<comment type="similarity">
    <text evidence="2 6">Belongs to the BI1 family.</text>
</comment>
<comment type="subcellular location">
    <subcellularLocation>
        <location evidence="1">Membrane</location>
        <topology evidence="1">Multi-pass membrane protein</topology>
    </subcellularLocation>
</comment>
<evidence type="ECO:0000256" key="4">
    <source>
        <dbReference type="ARBA" id="ARBA00022989"/>
    </source>
</evidence>
<dbReference type="OrthoDB" id="5177430at2"/>
<feature type="transmembrane region" description="Helical" evidence="6">
    <location>
        <begin position="213"/>
        <end position="232"/>
    </location>
</feature>
<name>A0A517SDZ3_9PLAN</name>
<dbReference type="Pfam" id="PF01027">
    <property type="entry name" value="Bax1-I"/>
    <property type="match status" value="1"/>
</dbReference>
<reference evidence="7 8" key="1">
    <citation type="submission" date="2019-02" db="EMBL/GenBank/DDBJ databases">
        <title>Deep-cultivation of Planctomycetes and their phenomic and genomic characterization uncovers novel biology.</title>
        <authorList>
            <person name="Wiegand S."/>
            <person name="Jogler M."/>
            <person name="Boedeker C."/>
            <person name="Pinto D."/>
            <person name="Vollmers J."/>
            <person name="Rivas-Marin E."/>
            <person name="Kohn T."/>
            <person name="Peeters S.H."/>
            <person name="Heuer A."/>
            <person name="Rast P."/>
            <person name="Oberbeckmann S."/>
            <person name="Bunk B."/>
            <person name="Jeske O."/>
            <person name="Meyerdierks A."/>
            <person name="Storesund J.E."/>
            <person name="Kallscheuer N."/>
            <person name="Luecker S."/>
            <person name="Lage O.M."/>
            <person name="Pohl T."/>
            <person name="Merkel B.J."/>
            <person name="Hornburger P."/>
            <person name="Mueller R.-W."/>
            <person name="Bruemmer F."/>
            <person name="Labrenz M."/>
            <person name="Spormann A.M."/>
            <person name="Op den Camp H."/>
            <person name="Overmann J."/>
            <person name="Amann R."/>
            <person name="Jetten M.S.M."/>
            <person name="Mascher T."/>
            <person name="Medema M.H."/>
            <person name="Devos D.P."/>
            <person name="Kaster A.-K."/>
            <person name="Ovreas L."/>
            <person name="Rohde M."/>
            <person name="Galperin M.Y."/>
            <person name="Jogler C."/>
        </authorList>
    </citation>
    <scope>NUCLEOTIDE SEQUENCE [LARGE SCALE GENOMIC DNA]</scope>
    <source>
        <strain evidence="7 8">Pan44</strain>
    </source>
</reference>
<dbReference type="GO" id="GO:0005886">
    <property type="term" value="C:plasma membrane"/>
    <property type="evidence" value="ECO:0007669"/>
    <property type="project" value="TreeGrafter"/>
</dbReference>
<feature type="transmembrane region" description="Helical" evidence="6">
    <location>
        <begin position="157"/>
        <end position="177"/>
    </location>
</feature>
<proteinExistence type="inferred from homology"/>
<evidence type="ECO:0000313" key="7">
    <source>
        <dbReference type="EMBL" id="QDT54331.1"/>
    </source>
</evidence>
<evidence type="ECO:0000256" key="3">
    <source>
        <dbReference type="ARBA" id="ARBA00022692"/>
    </source>
</evidence>
<keyword evidence="5 6" id="KW-0472">Membrane</keyword>
<feature type="transmembrane region" description="Helical" evidence="6">
    <location>
        <begin position="125"/>
        <end position="145"/>
    </location>
</feature>
<dbReference type="PANTHER" id="PTHR23291">
    <property type="entry name" value="BAX INHIBITOR-RELATED"/>
    <property type="match status" value="1"/>
</dbReference>
<dbReference type="GO" id="GO:0008233">
    <property type="term" value="F:peptidase activity"/>
    <property type="evidence" value="ECO:0007669"/>
    <property type="project" value="UniProtKB-KW"/>
</dbReference>
<dbReference type="KEGG" id="ccos:Pan44_23600"/>
<evidence type="ECO:0000256" key="5">
    <source>
        <dbReference type="ARBA" id="ARBA00023136"/>
    </source>
</evidence>
<protein>
    <submittedName>
        <fullName evidence="7">Modulator of FtsH protease YccA</fullName>
    </submittedName>
</protein>
<dbReference type="EMBL" id="CP036271">
    <property type="protein sequence ID" value="QDT54331.1"/>
    <property type="molecule type" value="Genomic_DNA"/>
</dbReference>
<sequence length="239" mass="26453">MYSMYDVDNRYDGFAADSSLEQRISFIRRVYGHLLGAMLLFIASAALFVNTPAIYQPLFSLLSLRWGPLLLIGGFMAASAVAQSMAYNRTSRGTQYFGLGLYAVLEALIFTPLLLYVQLRQGADVIMQAGTVTLIIFGGLSAVVMLTRSDFSFLRNFLWLGSLAAFAVIIVSMFTGGGITGSLLFMSAMVVLFSGWILYDTSNILHHYDTDQYVAAALKLFSSVATLFWWVLRLMSSRD</sequence>
<keyword evidence="8" id="KW-1185">Reference proteome</keyword>
<dbReference type="RefSeq" id="WP_145030201.1">
    <property type="nucleotide sequence ID" value="NZ_CP036271.1"/>
</dbReference>
<dbReference type="AlphaFoldDB" id="A0A517SDZ3"/>
<keyword evidence="3 6" id="KW-0812">Transmembrane</keyword>
<organism evidence="7 8">
    <name type="scientific">Caulifigura coniformis</name>
    <dbReference type="NCBI Taxonomy" id="2527983"/>
    <lineage>
        <taxon>Bacteria</taxon>
        <taxon>Pseudomonadati</taxon>
        <taxon>Planctomycetota</taxon>
        <taxon>Planctomycetia</taxon>
        <taxon>Planctomycetales</taxon>
        <taxon>Planctomycetaceae</taxon>
        <taxon>Caulifigura</taxon>
    </lineage>
</organism>
<dbReference type="PANTHER" id="PTHR23291:SF50">
    <property type="entry name" value="PROTEIN LIFEGUARD 4"/>
    <property type="match status" value="1"/>
</dbReference>
<feature type="transmembrane region" description="Helical" evidence="6">
    <location>
        <begin position="183"/>
        <end position="201"/>
    </location>
</feature>
<evidence type="ECO:0000256" key="2">
    <source>
        <dbReference type="ARBA" id="ARBA00010350"/>
    </source>
</evidence>
<dbReference type="GO" id="GO:0006508">
    <property type="term" value="P:proteolysis"/>
    <property type="evidence" value="ECO:0007669"/>
    <property type="project" value="UniProtKB-KW"/>
</dbReference>
<feature type="transmembrane region" description="Helical" evidence="6">
    <location>
        <begin position="99"/>
        <end position="119"/>
    </location>
</feature>
<dbReference type="FunCoup" id="A0A517SDZ3">
    <property type="interactions" value="200"/>
</dbReference>
<keyword evidence="7" id="KW-0378">Hydrolase</keyword>
<dbReference type="InterPro" id="IPR006214">
    <property type="entry name" value="Bax_inhibitor_1-related"/>
</dbReference>
<keyword evidence="7" id="KW-0645">Protease</keyword>